<protein>
    <submittedName>
        <fullName evidence="1">Uncharacterized protein</fullName>
    </submittedName>
</protein>
<organism evidence="1 2">
    <name type="scientific">Marchantia polymorpha subsp. ruderalis</name>
    <dbReference type="NCBI Taxonomy" id="1480154"/>
    <lineage>
        <taxon>Eukaryota</taxon>
        <taxon>Viridiplantae</taxon>
        <taxon>Streptophyta</taxon>
        <taxon>Embryophyta</taxon>
        <taxon>Marchantiophyta</taxon>
        <taxon>Marchantiopsida</taxon>
        <taxon>Marchantiidae</taxon>
        <taxon>Marchantiales</taxon>
        <taxon>Marchantiaceae</taxon>
        <taxon>Marchantia</taxon>
    </lineage>
</organism>
<dbReference type="Proteomes" id="UP000077202">
    <property type="component" value="Unassembled WGS sequence"/>
</dbReference>
<sequence>MKTHYGVPEWKQGEEIVLDLMQGEEIVLDLMQQGLWDIVIRAILLIGVRLLIRLSKEQDKEHESKGD</sequence>
<reference evidence="1" key="1">
    <citation type="submission" date="2016-03" db="EMBL/GenBank/DDBJ databases">
        <title>Mechanisms controlling the formation of the plant cell surface in tip-growing cells are functionally conserved among land plants.</title>
        <authorList>
            <person name="Honkanen S."/>
            <person name="Jones V.A."/>
            <person name="Morieri G."/>
            <person name="Champion C."/>
            <person name="Hetherington A.J."/>
            <person name="Kelly S."/>
            <person name="Saint-Marcoux D."/>
            <person name="Proust H."/>
            <person name="Prescott H."/>
            <person name="Dolan L."/>
        </authorList>
    </citation>
    <scope>NUCLEOTIDE SEQUENCE [LARGE SCALE GENOMIC DNA]</scope>
    <source>
        <tissue evidence="1">Whole gametophyte</tissue>
    </source>
</reference>
<proteinExistence type="predicted"/>
<evidence type="ECO:0000313" key="1">
    <source>
        <dbReference type="EMBL" id="OAE27916.1"/>
    </source>
</evidence>
<dbReference type="EMBL" id="LVLJ01001803">
    <property type="protein sequence ID" value="OAE27916.1"/>
    <property type="molecule type" value="Genomic_DNA"/>
</dbReference>
<name>A0A176W708_MARPO</name>
<evidence type="ECO:0000313" key="2">
    <source>
        <dbReference type="Proteomes" id="UP000077202"/>
    </source>
</evidence>
<dbReference type="AlphaFoldDB" id="A0A176W708"/>
<accession>A0A176W708</accession>
<comment type="caution">
    <text evidence="1">The sequence shown here is derived from an EMBL/GenBank/DDBJ whole genome shotgun (WGS) entry which is preliminary data.</text>
</comment>
<gene>
    <name evidence="1" type="ORF">AXG93_3309s1130</name>
</gene>
<keyword evidence="2" id="KW-1185">Reference proteome</keyword>